<comment type="caution">
    <text evidence="5">The sequence shown here is derived from an EMBL/GenBank/DDBJ whole genome shotgun (WGS) entry which is preliminary data.</text>
</comment>
<evidence type="ECO:0000313" key="6">
    <source>
        <dbReference type="Proteomes" id="UP001515480"/>
    </source>
</evidence>
<keyword evidence="1" id="KW-0343">GTPase activation</keyword>
<keyword evidence="2" id="KW-0433">Leucine-rich repeat</keyword>
<evidence type="ECO:0000256" key="3">
    <source>
        <dbReference type="ARBA" id="ARBA00022737"/>
    </source>
</evidence>
<dbReference type="AlphaFoldDB" id="A0AB34K393"/>
<dbReference type="InterPro" id="IPR027038">
    <property type="entry name" value="RanGap"/>
</dbReference>
<dbReference type="SMART" id="SM00368">
    <property type="entry name" value="LRR_RI"/>
    <property type="match status" value="9"/>
</dbReference>
<dbReference type="Gene3D" id="3.80.10.10">
    <property type="entry name" value="Ribonuclease Inhibitor"/>
    <property type="match status" value="3"/>
</dbReference>
<dbReference type="GO" id="GO:0005829">
    <property type="term" value="C:cytosol"/>
    <property type="evidence" value="ECO:0007669"/>
    <property type="project" value="TreeGrafter"/>
</dbReference>
<protein>
    <submittedName>
        <fullName evidence="5">Uncharacterized protein</fullName>
    </submittedName>
</protein>
<keyword evidence="4" id="KW-0175">Coiled coil</keyword>
<dbReference type="PANTHER" id="PTHR24113">
    <property type="entry name" value="RAN GTPASE-ACTIVATING PROTEIN 1"/>
    <property type="match status" value="1"/>
</dbReference>
<dbReference type="PANTHER" id="PTHR24113:SF12">
    <property type="entry name" value="RAN GTPASE-ACTIVATING PROTEIN 1"/>
    <property type="match status" value="1"/>
</dbReference>
<accession>A0AB34K393</accession>
<dbReference type="GO" id="GO:0006913">
    <property type="term" value="P:nucleocytoplasmic transport"/>
    <property type="evidence" value="ECO:0007669"/>
    <property type="project" value="TreeGrafter"/>
</dbReference>
<dbReference type="Pfam" id="PF13516">
    <property type="entry name" value="LRR_6"/>
    <property type="match status" value="5"/>
</dbReference>
<dbReference type="GO" id="GO:0005634">
    <property type="term" value="C:nucleus"/>
    <property type="evidence" value="ECO:0007669"/>
    <property type="project" value="TreeGrafter"/>
</dbReference>
<evidence type="ECO:0000256" key="4">
    <source>
        <dbReference type="SAM" id="Coils"/>
    </source>
</evidence>
<evidence type="ECO:0000256" key="1">
    <source>
        <dbReference type="ARBA" id="ARBA00022468"/>
    </source>
</evidence>
<evidence type="ECO:0000313" key="5">
    <source>
        <dbReference type="EMBL" id="KAL1527857.1"/>
    </source>
</evidence>
<dbReference type="SUPFAM" id="SSF52047">
    <property type="entry name" value="RNI-like"/>
    <property type="match status" value="2"/>
</dbReference>
<dbReference type="InterPro" id="IPR001611">
    <property type="entry name" value="Leu-rich_rpt"/>
</dbReference>
<keyword evidence="6" id="KW-1185">Reference proteome</keyword>
<proteinExistence type="predicted"/>
<sequence>MPNPPPDADMEALAAALYMARCRDSRLTPNRAALTRFQAQVCGEHKSDSLQQACIRMRNLGIGPRGGAVLSRFLVSPIELDLHGNSSLGDAGGHALLTLLDSGTLRKLDLGACGLGAAFSPAFARHMLQNPDSGAQLTHLELGGASSNSVMKPNTLRQVPALMLVLQQHFKHLSQLGLSHNTLGEAADALQTVYAVAALATKSVHLSTLDLSFNGFGDKLHPLLQVLPLTSLTELDISGNGLGDAGATCLAAALSVTSQGQVTEVLNNNMSAIAAEGIARQARHKRRAQKETGFLCNLAVLRLSHNHIQEAGAKALGQALHSVHVLKALFLQDNLLGDDGVRHLAEALEANRSVQELHLGNNQIGPSGAERLAEALQKNRSLLMLRLPRNHLHDNACIAMANALPRNRTLRLLDLSGAKVNDVGAVALARSFQHNSTLRTLKLHDNMISETGGNLLLERLQAHMQADENKEQLIGGLYSLTLHGNQVSFGTMNGIKAICDARRKHDQVPHAVQDQILELQPVVPELEVTSAQLSIESLYDQRAVACIAELQEELTRVQADIHKAVAEYDAQLTKFLEAESKALGEAQASRDEQAVATAKYVEGKSVVDSEILVLQRQILQLEALERSFAPDANVHQQQVTPMFVVDGDVNDWKPLDAEYNALLDEQASLQQKLEEQIKRRKAALARKFWADKQLQTLDQALGKAIRSKAKGKKGKSKRK</sequence>
<dbReference type="InterPro" id="IPR032675">
    <property type="entry name" value="LRR_dom_sf"/>
</dbReference>
<dbReference type="EMBL" id="JBGBPQ010000002">
    <property type="protein sequence ID" value="KAL1527857.1"/>
    <property type="molecule type" value="Genomic_DNA"/>
</dbReference>
<dbReference type="GO" id="GO:0048471">
    <property type="term" value="C:perinuclear region of cytoplasm"/>
    <property type="evidence" value="ECO:0007669"/>
    <property type="project" value="TreeGrafter"/>
</dbReference>
<name>A0AB34K393_PRYPA</name>
<feature type="coiled-coil region" evidence="4">
    <location>
        <begin position="659"/>
        <end position="686"/>
    </location>
</feature>
<keyword evidence="3" id="KW-0677">Repeat</keyword>
<dbReference type="Proteomes" id="UP001515480">
    <property type="component" value="Unassembled WGS sequence"/>
</dbReference>
<gene>
    <name evidence="5" type="ORF">AB1Y20_009233</name>
</gene>
<dbReference type="GO" id="GO:0031267">
    <property type="term" value="F:small GTPase binding"/>
    <property type="evidence" value="ECO:0007669"/>
    <property type="project" value="TreeGrafter"/>
</dbReference>
<organism evidence="5 6">
    <name type="scientific">Prymnesium parvum</name>
    <name type="common">Toxic golden alga</name>
    <dbReference type="NCBI Taxonomy" id="97485"/>
    <lineage>
        <taxon>Eukaryota</taxon>
        <taxon>Haptista</taxon>
        <taxon>Haptophyta</taxon>
        <taxon>Prymnesiophyceae</taxon>
        <taxon>Prymnesiales</taxon>
        <taxon>Prymnesiaceae</taxon>
        <taxon>Prymnesium</taxon>
    </lineage>
</organism>
<reference evidence="5 6" key="1">
    <citation type="journal article" date="2024" name="Science">
        <title>Giant polyketide synthase enzymes in the biosynthesis of giant marine polyether toxins.</title>
        <authorList>
            <person name="Fallon T.R."/>
            <person name="Shende V.V."/>
            <person name="Wierzbicki I.H."/>
            <person name="Pendleton A.L."/>
            <person name="Watervoot N.F."/>
            <person name="Auber R.P."/>
            <person name="Gonzalez D.J."/>
            <person name="Wisecaver J.H."/>
            <person name="Moore B.S."/>
        </authorList>
    </citation>
    <scope>NUCLEOTIDE SEQUENCE [LARGE SCALE GENOMIC DNA]</scope>
    <source>
        <strain evidence="5 6">12B1</strain>
    </source>
</reference>
<evidence type="ECO:0000256" key="2">
    <source>
        <dbReference type="ARBA" id="ARBA00022614"/>
    </source>
</evidence>
<dbReference type="GO" id="GO:0005096">
    <property type="term" value="F:GTPase activator activity"/>
    <property type="evidence" value="ECO:0007669"/>
    <property type="project" value="UniProtKB-KW"/>
</dbReference>